<dbReference type="AlphaFoldDB" id="A0AAJ2UL01"/>
<sequence>MSTGHRKMLATATTAVAAVAALLGTAVPANAAIHQCERSGSWIPCTTVTGIDPGSYLLVRRGPGYGYDSIEAAYSRLYNGNEVGLSCWKLGDGAFDNPNYRYWMSIELPNSRWGYVNDWYLNTGNPDVWKQQIRQCP</sequence>
<organism evidence="2 3">
    <name type="scientific">Streptomyces europaeiscabiei</name>
    <dbReference type="NCBI Taxonomy" id="146819"/>
    <lineage>
        <taxon>Bacteria</taxon>
        <taxon>Bacillati</taxon>
        <taxon>Actinomycetota</taxon>
        <taxon>Actinomycetes</taxon>
        <taxon>Kitasatosporales</taxon>
        <taxon>Streptomycetaceae</taxon>
        <taxon>Streptomyces</taxon>
    </lineage>
</organism>
<dbReference type="RefSeq" id="WP_159024494.1">
    <property type="nucleotide sequence ID" value="NZ_JARAWN010000053.1"/>
</dbReference>
<feature type="chain" id="PRO_5042495608" description="Secreted protein" evidence="1">
    <location>
        <begin position="32"/>
        <end position="137"/>
    </location>
</feature>
<proteinExistence type="predicted"/>
<comment type="caution">
    <text evidence="2">The sequence shown here is derived from an EMBL/GenBank/DDBJ whole genome shotgun (WGS) entry which is preliminary data.</text>
</comment>
<dbReference type="EMBL" id="JARAWN010000053">
    <property type="protein sequence ID" value="MDX3130469.1"/>
    <property type="molecule type" value="Genomic_DNA"/>
</dbReference>
<name>A0AAJ2UL01_9ACTN</name>
<accession>A0AAJ2UL01</accession>
<protein>
    <recommendedName>
        <fullName evidence="4">Secreted protein</fullName>
    </recommendedName>
</protein>
<keyword evidence="1" id="KW-0732">Signal</keyword>
<dbReference type="Proteomes" id="UP001273589">
    <property type="component" value="Unassembled WGS sequence"/>
</dbReference>
<feature type="signal peptide" evidence="1">
    <location>
        <begin position="1"/>
        <end position="31"/>
    </location>
</feature>
<evidence type="ECO:0000313" key="3">
    <source>
        <dbReference type="Proteomes" id="UP001273589"/>
    </source>
</evidence>
<dbReference type="PROSITE" id="PS51318">
    <property type="entry name" value="TAT"/>
    <property type="match status" value="1"/>
</dbReference>
<evidence type="ECO:0000313" key="2">
    <source>
        <dbReference type="EMBL" id="MDX3130469.1"/>
    </source>
</evidence>
<reference evidence="2" key="1">
    <citation type="journal article" date="2023" name="Microb. Genom.">
        <title>Mesoterricola silvestris gen. nov., sp. nov., Mesoterricola sediminis sp. nov., Geothrix oryzae sp. nov., Geothrix edaphica sp. nov., Geothrix rubra sp. nov., and Geothrix limicola sp. nov., six novel members of Acidobacteriota isolated from soils.</title>
        <authorList>
            <person name="Weisberg A.J."/>
            <person name="Pearce E."/>
            <person name="Kramer C.G."/>
            <person name="Chang J.H."/>
            <person name="Clarke C.R."/>
        </authorList>
    </citation>
    <scope>NUCLEOTIDE SEQUENCE</scope>
    <source>
        <strain evidence="2">ND06-05F</strain>
    </source>
</reference>
<evidence type="ECO:0000256" key="1">
    <source>
        <dbReference type="SAM" id="SignalP"/>
    </source>
</evidence>
<gene>
    <name evidence="2" type="ORF">PV367_11830</name>
</gene>
<evidence type="ECO:0008006" key="4">
    <source>
        <dbReference type="Google" id="ProtNLM"/>
    </source>
</evidence>
<dbReference type="InterPro" id="IPR006311">
    <property type="entry name" value="TAT_signal"/>
</dbReference>